<accession>A0AAP0PWS0</accession>
<reference evidence="1 2" key="1">
    <citation type="submission" date="2024-01" db="EMBL/GenBank/DDBJ databases">
        <title>Genome assemblies of Stephania.</title>
        <authorList>
            <person name="Yang L."/>
        </authorList>
    </citation>
    <scope>NUCLEOTIDE SEQUENCE [LARGE SCALE GENOMIC DNA]</scope>
    <source>
        <strain evidence="1">JXDWG</strain>
        <tissue evidence="1">Leaf</tissue>
    </source>
</reference>
<dbReference type="AlphaFoldDB" id="A0AAP0PWS0"/>
<dbReference type="Proteomes" id="UP001419268">
    <property type="component" value="Unassembled WGS sequence"/>
</dbReference>
<name>A0AAP0PWS0_9MAGN</name>
<proteinExistence type="predicted"/>
<sequence length="90" mass="10028">MEARYDESGLYQNQSSYIEQLLQKGGMSNVKAIDTQTLLDKVLAGHFSIHHVPTVDQVADGFTKSLPAPRFTFLWQTRCSATSPSFEAGY</sequence>
<keyword evidence="2" id="KW-1185">Reference proteome</keyword>
<protein>
    <submittedName>
        <fullName evidence="1">Uncharacterized protein</fullName>
    </submittedName>
</protein>
<organism evidence="1 2">
    <name type="scientific">Stephania cephalantha</name>
    <dbReference type="NCBI Taxonomy" id="152367"/>
    <lineage>
        <taxon>Eukaryota</taxon>
        <taxon>Viridiplantae</taxon>
        <taxon>Streptophyta</taxon>
        <taxon>Embryophyta</taxon>
        <taxon>Tracheophyta</taxon>
        <taxon>Spermatophyta</taxon>
        <taxon>Magnoliopsida</taxon>
        <taxon>Ranunculales</taxon>
        <taxon>Menispermaceae</taxon>
        <taxon>Menispermoideae</taxon>
        <taxon>Cissampelideae</taxon>
        <taxon>Stephania</taxon>
    </lineage>
</organism>
<evidence type="ECO:0000313" key="1">
    <source>
        <dbReference type="EMBL" id="KAK9158005.1"/>
    </source>
</evidence>
<evidence type="ECO:0000313" key="2">
    <source>
        <dbReference type="Proteomes" id="UP001419268"/>
    </source>
</evidence>
<gene>
    <name evidence="1" type="ORF">Scep_004579</name>
</gene>
<dbReference type="EMBL" id="JBBNAG010000002">
    <property type="protein sequence ID" value="KAK9158005.1"/>
    <property type="molecule type" value="Genomic_DNA"/>
</dbReference>
<comment type="caution">
    <text evidence="1">The sequence shown here is derived from an EMBL/GenBank/DDBJ whole genome shotgun (WGS) entry which is preliminary data.</text>
</comment>